<keyword evidence="3 10" id="KW-0812">Transmembrane</keyword>
<keyword evidence="4" id="KW-0874">Quinone</keyword>
<dbReference type="Gene3D" id="1.20.1440.130">
    <property type="entry name" value="VKOR domain"/>
    <property type="match status" value="1"/>
</dbReference>
<comment type="subcellular location">
    <subcellularLocation>
        <location evidence="1">Membrane</location>
        <topology evidence="1">Multi-pass membrane protein</topology>
    </subcellularLocation>
</comment>
<accession>A0A1R4G6F9</accession>
<feature type="transmembrane region" description="Helical" evidence="10">
    <location>
        <begin position="78"/>
        <end position="97"/>
    </location>
</feature>
<dbReference type="OrthoDB" id="9783799at2"/>
<dbReference type="RefSeq" id="WP_086992244.1">
    <property type="nucleotide sequence ID" value="NZ_FUHU01000038.1"/>
</dbReference>
<keyword evidence="5 10" id="KW-1133">Transmembrane helix</keyword>
<evidence type="ECO:0000256" key="8">
    <source>
        <dbReference type="ARBA" id="ARBA00023157"/>
    </source>
</evidence>
<evidence type="ECO:0000256" key="7">
    <source>
        <dbReference type="ARBA" id="ARBA00023136"/>
    </source>
</evidence>
<dbReference type="GO" id="GO:0048038">
    <property type="term" value="F:quinone binding"/>
    <property type="evidence" value="ECO:0007669"/>
    <property type="project" value="UniProtKB-KW"/>
</dbReference>
<protein>
    <submittedName>
        <fullName evidence="12">PROBABLE CONSERVED INTEGRAL MEMBRANE PROTEIN</fullName>
    </submittedName>
</protein>
<name>A0A1R4G6F9_9MICO</name>
<dbReference type="EMBL" id="FUHU01000038">
    <property type="protein sequence ID" value="SJM63647.1"/>
    <property type="molecule type" value="Genomic_DNA"/>
</dbReference>
<proteinExistence type="inferred from homology"/>
<keyword evidence="7 10" id="KW-0472">Membrane</keyword>
<dbReference type="InterPro" id="IPR041714">
    <property type="entry name" value="VKOR_Actinobacteria"/>
</dbReference>
<evidence type="ECO:0000256" key="10">
    <source>
        <dbReference type="SAM" id="Phobius"/>
    </source>
</evidence>
<dbReference type="InterPro" id="IPR012932">
    <property type="entry name" value="VKOR"/>
</dbReference>
<evidence type="ECO:0000313" key="13">
    <source>
        <dbReference type="Proteomes" id="UP000195787"/>
    </source>
</evidence>
<feature type="transmembrane region" description="Helical" evidence="10">
    <location>
        <begin position="177"/>
        <end position="198"/>
    </location>
</feature>
<dbReference type="AlphaFoldDB" id="A0A1R4G6F9"/>
<evidence type="ECO:0000256" key="2">
    <source>
        <dbReference type="ARBA" id="ARBA00006214"/>
    </source>
</evidence>
<feature type="transmembrane region" description="Helical" evidence="10">
    <location>
        <begin position="104"/>
        <end position="122"/>
    </location>
</feature>
<dbReference type="Pfam" id="PF07884">
    <property type="entry name" value="VKOR"/>
    <property type="match status" value="1"/>
</dbReference>
<feature type="transmembrane region" description="Helical" evidence="10">
    <location>
        <begin position="17"/>
        <end position="38"/>
    </location>
</feature>
<feature type="domain" description="Vitamin K epoxide reductase" evidence="11">
    <location>
        <begin position="15"/>
        <end position="157"/>
    </location>
</feature>
<evidence type="ECO:0000256" key="1">
    <source>
        <dbReference type="ARBA" id="ARBA00004141"/>
    </source>
</evidence>
<feature type="transmembrane region" description="Helical" evidence="10">
    <location>
        <begin position="128"/>
        <end position="153"/>
    </location>
</feature>
<evidence type="ECO:0000259" key="11">
    <source>
        <dbReference type="SMART" id="SM00756"/>
    </source>
</evidence>
<dbReference type="SMART" id="SM00756">
    <property type="entry name" value="VKc"/>
    <property type="match status" value="1"/>
</dbReference>
<keyword evidence="8" id="KW-1015">Disulfide bond</keyword>
<dbReference type="GO" id="GO:0016491">
    <property type="term" value="F:oxidoreductase activity"/>
    <property type="evidence" value="ECO:0007669"/>
    <property type="project" value="UniProtKB-KW"/>
</dbReference>
<evidence type="ECO:0000256" key="4">
    <source>
        <dbReference type="ARBA" id="ARBA00022719"/>
    </source>
</evidence>
<gene>
    <name evidence="12" type="ORF">CZ674_09155</name>
</gene>
<keyword evidence="13" id="KW-1185">Reference proteome</keyword>
<evidence type="ECO:0000256" key="9">
    <source>
        <dbReference type="ARBA" id="ARBA00023284"/>
    </source>
</evidence>
<evidence type="ECO:0000256" key="5">
    <source>
        <dbReference type="ARBA" id="ARBA00022989"/>
    </source>
</evidence>
<keyword evidence="6" id="KW-0560">Oxidoreductase</keyword>
<sequence>MTKPASEERALIGAPNWLAWLLIVTGALGLLGSFQLAAEGFEVLKNPDHELACDISPFLTCSTTMNAWQGEVFGFPNSLIGLMGFVAPIAVGVSLLAGAKFARWFWAAFTVGVIGALGFVLWLAWNSIFFLGVVCPWCFLVWVVVYTMVFPLLTHSVAEGAIPLGSRVSAFAKKNRALSWLLSLALLIAVVLTVAVRLPNLIRLMFI</sequence>
<comment type="similarity">
    <text evidence="2">Belongs to the VKOR family.</text>
</comment>
<dbReference type="CDD" id="cd12922">
    <property type="entry name" value="VKOR_5"/>
    <property type="match status" value="1"/>
</dbReference>
<evidence type="ECO:0000256" key="6">
    <source>
        <dbReference type="ARBA" id="ARBA00023002"/>
    </source>
</evidence>
<evidence type="ECO:0000256" key="3">
    <source>
        <dbReference type="ARBA" id="ARBA00022692"/>
    </source>
</evidence>
<evidence type="ECO:0000313" key="12">
    <source>
        <dbReference type="EMBL" id="SJM63647.1"/>
    </source>
</evidence>
<reference evidence="12 13" key="1">
    <citation type="submission" date="2017-02" db="EMBL/GenBank/DDBJ databases">
        <authorList>
            <person name="Peterson S.W."/>
        </authorList>
    </citation>
    <scope>NUCLEOTIDE SEQUENCE [LARGE SCALE GENOMIC DNA]</scope>
    <source>
        <strain evidence="12 13">LMG 22410</strain>
    </source>
</reference>
<dbReference type="InterPro" id="IPR038354">
    <property type="entry name" value="VKOR_sf"/>
</dbReference>
<keyword evidence="9" id="KW-0676">Redox-active center</keyword>
<dbReference type="Proteomes" id="UP000195787">
    <property type="component" value="Unassembled WGS sequence"/>
</dbReference>
<dbReference type="GeneID" id="303173379"/>
<organism evidence="12 13">
    <name type="scientific">Agrococcus casei LMG 22410</name>
    <dbReference type="NCBI Taxonomy" id="1255656"/>
    <lineage>
        <taxon>Bacteria</taxon>
        <taxon>Bacillati</taxon>
        <taxon>Actinomycetota</taxon>
        <taxon>Actinomycetes</taxon>
        <taxon>Micrococcales</taxon>
        <taxon>Microbacteriaceae</taxon>
        <taxon>Agrococcus</taxon>
    </lineage>
</organism>
<dbReference type="GO" id="GO:0016020">
    <property type="term" value="C:membrane"/>
    <property type="evidence" value="ECO:0007669"/>
    <property type="project" value="UniProtKB-SubCell"/>
</dbReference>